<keyword evidence="1" id="KW-0812">Transmembrane</keyword>
<protein>
    <submittedName>
        <fullName evidence="2">Uncharacterized protein</fullName>
    </submittedName>
</protein>
<organism evidence="2 3">
    <name type="scientific">Salinomyces thailandicus</name>
    <dbReference type="NCBI Taxonomy" id="706561"/>
    <lineage>
        <taxon>Eukaryota</taxon>
        <taxon>Fungi</taxon>
        <taxon>Dikarya</taxon>
        <taxon>Ascomycota</taxon>
        <taxon>Pezizomycotina</taxon>
        <taxon>Dothideomycetes</taxon>
        <taxon>Dothideomycetidae</taxon>
        <taxon>Mycosphaerellales</taxon>
        <taxon>Teratosphaeriaceae</taxon>
        <taxon>Salinomyces</taxon>
    </lineage>
</organism>
<dbReference type="PANTHER" id="PTHR36587">
    <property type="entry name" value="EXPRESSION SITE-ASSOCIATED GENE 3 (ESAG3)-LIKE PROTEIN"/>
    <property type="match status" value="1"/>
</dbReference>
<dbReference type="Proteomes" id="UP000308549">
    <property type="component" value="Unassembled WGS sequence"/>
</dbReference>
<feature type="transmembrane region" description="Helical" evidence="1">
    <location>
        <begin position="49"/>
        <end position="66"/>
    </location>
</feature>
<keyword evidence="3" id="KW-1185">Reference proteome</keyword>
<comment type="caution">
    <text evidence="2">The sequence shown here is derived from an EMBL/GenBank/DDBJ whole genome shotgun (WGS) entry which is preliminary data.</text>
</comment>
<keyword evidence="1" id="KW-1133">Transmembrane helix</keyword>
<dbReference type="CDD" id="cd22997">
    <property type="entry name" value="GT_LH"/>
    <property type="match status" value="1"/>
</dbReference>
<name>A0A4U0UEB8_9PEZI</name>
<evidence type="ECO:0000256" key="1">
    <source>
        <dbReference type="SAM" id="Phobius"/>
    </source>
</evidence>
<dbReference type="PANTHER" id="PTHR36587:SF2">
    <property type="entry name" value="EXPRESSION SITE-ASSOCIATED GENE 3 (ESAG3)-LIKE PROTEIN"/>
    <property type="match status" value="1"/>
</dbReference>
<evidence type="ECO:0000313" key="3">
    <source>
        <dbReference type="Proteomes" id="UP000308549"/>
    </source>
</evidence>
<keyword evidence="1" id="KW-0472">Membrane</keyword>
<proteinExistence type="predicted"/>
<sequence>MGLFDGANGSIAYQKVADNETDSNNNTGRAEGLVAAAGWRSLLARQGKVVIAFFIAVGVLLFYVASPASKRRTVQPDDVPYQSTGNITHKPSQMHFLIPASKEDPNLCKVLLSAAVLGYPSPAIINWGRTFDTDGLVEGGSHLAKIAGVHEYVNGLGSSHDEDLVLMVDGYDIWMQLRPQTLIDRFFEINRKANARIDFELGRELAEKHGVRQEIIFGCQKRCWPWKPSDPPCYAVPNSTLPKDIYGPGTDTLPDWLEDTQNVNVPGNPFGMTRQRFLNSGGAIGTVRAFRKLFGQALALAETEGNFGSDQYIFSHIFGDQEVWREALRRDGLESSQSKSSRRLWAGSDKPPKGFHGHFIPDHIAEVRKKAAGREDGDYEFGIGVDYESQLVLNTVFAEEDTEWLTFSDKAQLLNAHAQHSVNPDYSPAELPKDILSSLPPYWTFSHESQLEGWRTRKWEDVPLLTNVYTGIPPAVIHHNAHRDGLKSRRESWWPQTHYFPKARTLLDAYIYAPVIGFAVSGYNATEAREWWPYEMWKGGARNGISPLASIGDGWIRFDDICRSHHEEVFRDGKGTWELPAAH</sequence>
<dbReference type="EMBL" id="NAJL01000003">
    <property type="protein sequence ID" value="TKA33192.1"/>
    <property type="molecule type" value="Genomic_DNA"/>
</dbReference>
<dbReference type="AlphaFoldDB" id="A0A4U0UEB8"/>
<dbReference type="OrthoDB" id="422736at2759"/>
<evidence type="ECO:0000313" key="2">
    <source>
        <dbReference type="EMBL" id="TKA33192.1"/>
    </source>
</evidence>
<reference evidence="2 3" key="1">
    <citation type="submission" date="2017-03" db="EMBL/GenBank/DDBJ databases">
        <title>Genomes of endolithic fungi from Antarctica.</title>
        <authorList>
            <person name="Coleine C."/>
            <person name="Masonjones S."/>
            <person name="Stajich J.E."/>
        </authorList>
    </citation>
    <scope>NUCLEOTIDE SEQUENCE [LARGE SCALE GENOMIC DNA]</scope>
    <source>
        <strain evidence="2 3">CCFEE 6315</strain>
    </source>
</reference>
<accession>A0A4U0UEB8</accession>
<gene>
    <name evidence="2" type="ORF">B0A50_00745</name>
</gene>